<comment type="caution">
    <text evidence="4">The sequence shown here is derived from an EMBL/GenBank/DDBJ whole genome shotgun (WGS) entry which is preliminary data.</text>
</comment>
<proteinExistence type="inferred from homology"/>
<dbReference type="InterPro" id="IPR004401">
    <property type="entry name" value="YbaB/EbfC"/>
</dbReference>
<dbReference type="PIRSF" id="PIRSF004555">
    <property type="entry name" value="UCP004555"/>
    <property type="match status" value="1"/>
</dbReference>
<evidence type="ECO:0000256" key="1">
    <source>
        <dbReference type="ARBA" id="ARBA00023125"/>
    </source>
</evidence>
<protein>
    <recommendedName>
        <fullName evidence="2">Nucleoid-associated protein ICT70_11420</fullName>
    </recommendedName>
</protein>
<dbReference type="AlphaFoldDB" id="A0A8J6QYK2"/>
<dbReference type="Pfam" id="PF02575">
    <property type="entry name" value="YbaB_DNA_bd"/>
    <property type="match status" value="1"/>
</dbReference>
<keyword evidence="1 2" id="KW-0238">DNA-binding</keyword>
<keyword evidence="5" id="KW-1185">Reference proteome</keyword>
<dbReference type="InterPro" id="IPR036894">
    <property type="entry name" value="YbaB-like_sf"/>
</dbReference>
<evidence type="ECO:0000256" key="2">
    <source>
        <dbReference type="HAMAP-Rule" id="MF_00274"/>
    </source>
</evidence>
<comment type="subunit">
    <text evidence="2">Homodimer.</text>
</comment>
<dbReference type="HAMAP" id="MF_00274">
    <property type="entry name" value="DNA_YbaB_EbfC"/>
    <property type="match status" value="1"/>
</dbReference>
<dbReference type="PANTHER" id="PTHR33449">
    <property type="entry name" value="NUCLEOID-ASSOCIATED PROTEIN YBAB"/>
    <property type="match status" value="1"/>
</dbReference>
<evidence type="ECO:0000256" key="3">
    <source>
        <dbReference type="SAM" id="Coils"/>
    </source>
</evidence>
<dbReference type="Proteomes" id="UP000632828">
    <property type="component" value="Unassembled WGS sequence"/>
</dbReference>
<dbReference type="GO" id="GO:0005829">
    <property type="term" value="C:cytosol"/>
    <property type="evidence" value="ECO:0007669"/>
    <property type="project" value="TreeGrafter"/>
</dbReference>
<comment type="subcellular location">
    <subcellularLocation>
        <location evidence="2">Cytoplasm</location>
        <location evidence="2">Nucleoid</location>
    </subcellularLocation>
</comment>
<name>A0A8J6QYK2_9BACT</name>
<dbReference type="GO" id="GO:0003677">
    <property type="term" value="F:DNA binding"/>
    <property type="evidence" value="ECO:0007669"/>
    <property type="project" value="UniProtKB-UniRule"/>
</dbReference>
<reference evidence="4" key="1">
    <citation type="submission" date="2020-09" db="EMBL/GenBank/DDBJ databases">
        <title>Pelobacter alkaliphilus sp. nov., a novel anaerobic arsenate-reducing bacterium from terrestrial mud volcano.</title>
        <authorList>
            <person name="Khomyakova M.A."/>
            <person name="Merkel A.Y."/>
            <person name="Slobodkin A.I."/>
        </authorList>
    </citation>
    <scope>NUCLEOTIDE SEQUENCE</scope>
    <source>
        <strain evidence="4">M08fum</strain>
    </source>
</reference>
<dbReference type="RefSeq" id="WP_191156718.1">
    <property type="nucleotide sequence ID" value="NZ_JACWUN010000013.1"/>
</dbReference>
<dbReference type="GO" id="GO:0043590">
    <property type="term" value="C:bacterial nucleoid"/>
    <property type="evidence" value="ECO:0007669"/>
    <property type="project" value="UniProtKB-UniRule"/>
</dbReference>
<evidence type="ECO:0000313" key="5">
    <source>
        <dbReference type="Proteomes" id="UP000632828"/>
    </source>
</evidence>
<organism evidence="4 5">
    <name type="scientific">Pelovirga terrestris</name>
    <dbReference type="NCBI Taxonomy" id="2771352"/>
    <lineage>
        <taxon>Bacteria</taxon>
        <taxon>Pseudomonadati</taxon>
        <taxon>Thermodesulfobacteriota</taxon>
        <taxon>Desulfuromonadia</taxon>
        <taxon>Geobacterales</taxon>
        <taxon>Geobacteraceae</taxon>
        <taxon>Pelovirga</taxon>
    </lineage>
</organism>
<dbReference type="Gene3D" id="3.30.1310.10">
    <property type="entry name" value="Nucleoid-associated protein YbaB-like domain"/>
    <property type="match status" value="1"/>
</dbReference>
<comment type="function">
    <text evidence="2">Binds to DNA and alters its conformation. May be involved in regulation of gene expression, nucleoid organization and DNA protection.</text>
</comment>
<feature type="coiled-coil region" evidence="3">
    <location>
        <begin position="5"/>
        <end position="32"/>
    </location>
</feature>
<evidence type="ECO:0000313" key="4">
    <source>
        <dbReference type="EMBL" id="MBD1401283.1"/>
    </source>
</evidence>
<keyword evidence="3" id="KW-0175">Coiled coil</keyword>
<accession>A0A8J6QYK2</accession>
<dbReference type="SUPFAM" id="SSF82607">
    <property type="entry name" value="YbaB-like"/>
    <property type="match status" value="1"/>
</dbReference>
<keyword evidence="2" id="KW-0963">Cytoplasm</keyword>
<dbReference type="NCBIfam" id="TIGR00103">
    <property type="entry name" value="DNA_YbaB_EbfC"/>
    <property type="match status" value="1"/>
</dbReference>
<comment type="similarity">
    <text evidence="2">Belongs to the YbaB/EbfC family.</text>
</comment>
<gene>
    <name evidence="4" type="ORF">ICT70_11420</name>
</gene>
<dbReference type="PANTHER" id="PTHR33449:SF1">
    <property type="entry name" value="NUCLEOID-ASSOCIATED PROTEIN YBAB"/>
    <property type="match status" value="1"/>
</dbReference>
<sequence length="104" mass="11342">MAKGLGNIMKQAQQMQAKMARMQEELATKEVEATAGGGMVTARVNGKQQLLELKIEKAVVDPEDVEMLEDLVIAAVNEGMKKSQEMVQEEMSKITGGMNIPGMF</sequence>
<dbReference type="EMBL" id="JACWUN010000013">
    <property type="protein sequence ID" value="MBD1401283.1"/>
    <property type="molecule type" value="Genomic_DNA"/>
</dbReference>